<evidence type="ECO:0000313" key="2">
    <source>
        <dbReference type="EMBL" id="CAG6444556.1"/>
    </source>
</evidence>
<dbReference type="AlphaFoldDB" id="A0A8D7ZU68"/>
<name>A0A8D7ZU68_CULPI</name>
<evidence type="ECO:0000256" key="1">
    <source>
        <dbReference type="SAM" id="MobiDB-lite"/>
    </source>
</evidence>
<sequence>MLEIQPVRHVRFRTDAVHVDAGRQHHVAPHGLPVVAGQGFHRAGRVRSVRDRVLLLRHEHSGAQKPTPGRRRGPVQILGHLQGRLLLLAMRANAQLFDGASEESDCGSRILQPDLDDLFGLRENHGQGGGTSPDGASRGTSPPGMERLKAVGIKIVKRIDFMQS</sequence>
<protein>
    <submittedName>
        <fullName evidence="2">(northern house mosquito) hypothetical protein</fullName>
    </submittedName>
</protein>
<organism evidence="2">
    <name type="scientific">Culex pipiens</name>
    <name type="common">House mosquito</name>
    <dbReference type="NCBI Taxonomy" id="7175"/>
    <lineage>
        <taxon>Eukaryota</taxon>
        <taxon>Metazoa</taxon>
        <taxon>Ecdysozoa</taxon>
        <taxon>Arthropoda</taxon>
        <taxon>Hexapoda</taxon>
        <taxon>Insecta</taxon>
        <taxon>Pterygota</taxon>
        <taxon>Neoptera</taxon>
        <taxon>Endopterygota</taxon>
        <taxon>Diptera</taxon>
        <taxon>Nematocera</taxon>
        <taxon>Culicoidea</taxon>
        <taxon>Culicidae</taxon>
        <taxon>Culicinae</taxon>
        <taxon>Culicini</taxon>
        <taxon>Culex</taxon>
        <taxon>Culex</taxon>
    </lineage>
</organism>
<feature type="region of interest" description="Disordered" evidence="1">
    <location>
        <begin position="122"/>
        <end position="147"/>
    </location>
</feature>
<dbReference type="EMBL" id="HBUE01003131">
    <property type="protein sequence ID" value="CAG6444556.1"/>
    <property type="molecule type" value="Transcribed_RNA"/>
</dbReference>
<proteinExistence type="predicted"/>
<reference evidence="2" key="1">
    <citation type="submission" date="2021-05" db="EMBL/GenBank/DDBJ databases">
        <authorList>
            <person name="Alioto T."/>
            <person name="Alioto T."/>
            <person name="Gomez Garrido J."/>
        </authorList>
    </citation>
    <scope>NUCLEOTIDE SEQUENCE</scope>
</reference>
<accession>A0A8D7ZU68</accession>